<dbReference type="AlphaFoldDB" id="F4RZV8"/>
<accession>F4RZV8</accession>
<dbReference type="HOGENOM" id="CLU_1578866_0_0_1"/>
<evidence type="ECO:0000313" key="3">
    <source>
        <dbReference type="Proteomes" id="UP000001072"/>
    </source>
</evidence>
<organism evidence="3">
    <name type="scientific">Melampsora larici-populina (strain 98AG31 / pathotype 3-4-7)</name>
    <name type="common">Poplar leaf rust fungus</name>
    <dbReference type="NCBI Taxonomy" id="747676"/>
    <lineage>
        <taxon>Eukaryota</taxon>
        <taxon>Fungi</taxon>
        <taxon>Dikarya</taxon>
        <taxon>Basidiomycota</taxon>
        <taxon>Pucciniomycotina</taxon>
        <taxon>Pucciniomycetes</taxon>
        <taxon>Pucciniales</taxon>
        <taxon>Melampsoraceae</taxon>
        <taxon>Melampsora</taxon>
    </lineage>
</organism>
<protein>
    <submittedName>
        <fullName evidence="2">Secreted protein</fullName>
    </submittedName>
</protein>
<sequence length="170" mass="18938">MPNSQANLSKVFFLWLFIATMSLEVSSRAPAKYFVRWRTPAGAVSIPRGEAEFTLKRESKCNIADKDENFGAKFSPSEPTNWHLKMTHAKDTPSTDQKGRCQARSKATLELSDPDGLIKIHIRLNQLCSDETCDVDDLSGQFSCGVIKTTEYSPVFFSVNLGQEARCEGP</sequence>
<proteinExistence type="predicted"/>
<feature type="chain" id="PRO_5003321887" evidence="1">
    <location>
        <begin position="23"/>
        <end position="170"/>
    </location>
</feature>
<evidence type="ECO:0000313" key="2">
    <source>
        <dbReference type="EMBL" id="EGG02119.1"/>
    </source>
</evidence>
<keyword evidence="3" id="KW-1185">Reference proteome</keyword>
<dbReference type="KEGG" id="mlr:MELLADRAFT_124120"/>
<dbReference type="RefSeq" id="XP_007414656.1">
    <property type="nucleotide sequence ID" value="XM_007414594.1"/>
</dbReference>
<gene>
    <name evidence="2" type="ORF">MELLADRAFT_124120</name>
</gene>
<keyword evidence="1" id="KW-0732">Signal</keyword>
<name>F4RZV8_MELLP</name>
<reference evidence="3" key="1">
    <citation type="journal article" date="2011" name="Proc. Natl. Acad. Sci. U.S.A.">
        <title>Obligate biotrophy features unraveled by the genomic analysis of rust fungi.</title>
        <authorList>
            <person name="Duplessis S."/>
            <person name="Cuomo C.A."/>
            <person name="Lin Y.-C."/>
            <person name="Aerts A."/>
            <person name="Tisserant E."/>
            <person name="Veneault-Fourrey C."/>
            <person name="Joly D.L."/>
            <person name="Hacquard S."/>
            <person name="Amselem J."/>
            <person name="Cantarel B.L."/>
            <person name="Chiu R."/>
            <person name="Coutinho P.M."/>
            <person name="Feau N."/>
            <person name="Field M."/>
            <person name="Frey P."/>
            <person name="Gelhaye E."/>
            <person name="Goldberg J."/>
            <person name="Grabherr M.G."/>
            <person name="Kodira C.D."/>
            <person name="Kohler A."/>
            <person name="Kuees U."/>
            <person name="Lindquist E.A."/>
            <person name="Lucas S.M."/>
            <person name="Mago R."/>
            <person name="Mauceli E."/>
            <person name="Morin E."/>
            <person name="Murat C."/>
            <person name="Pangilinan J.L."/>
            <person name="Park R."/>
            <person name="Pearson M."/>
            <person name="Quesneville H."/>
            <person name="Rouhier N."/>
            <person name="Sakthikumar S."/>
            <person name="Salamov A.A."/>
            <person name="Schmutz J."/>
            <person name="Selles B."/>
            <person name="Shapiro H."/>
            <person name="Tanguay P."/>
            <person name="Tuskan G.A."/>
            <person name="Henrissat B."/>
            <person name="Van de Peer Y."/>
            <person name="Rouze P."/>
            <person name="Ellis J.G."/>
            <person name="Dodds P.N."/>
            <person name="Schein J.E."/>
            <person name="Zhong S."/>
            <person name="Hamelin R.C."/>
            <person name="Grigoriev I.V."/>
            <person name="Szabo L.J."/>
            <person name="Martin F."/>
        </authorList>
    </citation>
    <scope>NUCLEOTIDE SEQUENCE [LARGE SCALE GENOMIC DNA]</scope>
    <source>
        <strain evidence="3">98AG31 / pathotype 3-4-7</strain>
    </source>
</reference>
<dbReference type="GeneID" id="18926627"/>
<dbReference type="EMBL" id="GL883133">
    <property type="protein sequence ID" value="EGG02119.1"/>
    <property type="molecule type" value="Genomic_DNA"/>
</dbReference>
<dbReference type="VEuPathDB" id="FungiDB:MELLADRAFT_124120"/>
<feature type="signal peptide" evidence="1">
    <location>
        <begin position="1"/>
        <end position="22"/>
    </location>
</feature>
<dbReference type="Proteomes" id="UP000001072">
    <property type="component" value="Unassembled WGS sequence"/>
</dbReference>
<dbReference type="InParanoid" id="F4RZV8"/>
<evidence type="ECO:0000256" key="1">
    <source>
        <dbReference type="SAM" id="SignalP"/>
    </source>
</evidence>